<keyword evidence="1" id="KW-0229">DNA integration</keyword>
<evidence type="ECO:0000256" key="1">
    <source>
        <dbReference type="ARBA" id="ARBA00022908"/>
    </source>
</evidence>
<dbReference type="InterPro" id="IPR036162">
    <property type="entry name" value="Resolvase-like_N_sf"/>
</dbReference>
<name>A0A5E7UL53_PSEFL</name>
<dbReference type="InterPro" id="IPR006119">
    <property type="entry name" value="Resolv_N"/>
</dbReference>
<protein>
    <recommendedName>
        <fullName evidence="6">Resolvase/invertase-type recombinase catalytic domain-containing protein</fullName>
    </recommendedName>
</protein>
<dbReference type="InterPro" id="IPR006118">
    <property type="entry name" value="Recombinase_CS"/>
</dbReference>
<dbReference type="Pfam" id="PF00239">
    <property type="entry name" value="Resolvase"/>
    <property type="match status" value="1"/>
</dbReference>
<evidence type="ECO:0000256" key="5">
    <source>
        <dbReference type="PROSITE-ProRule" id="PRU10137"/>
    </source>
</evidence>
<feature type="active site" description="O-(5'-phospho-DNA)-serine intermediate" evidence="4 5">
    <location>
        <position position="15"/>
    </location>
</feature>
<sequence>MPHFNPLVRAYLRVSTPEQDVERSRQLLKAFAEKHGQFIAGFYLENESGTKLHRPELFRLLDDSLPGDFLLC</sequence>
<dbReference type="Proteomes" id="UP000325565">
    <property type="component" value="Unassembled WGS sequence"/>
</dbReference>
<organism evidence="7 8">
    <name type="scientific">Pseudomonas fluorescens</name>
    <dbReference type="NCBI Taxonomy" id="294"/>
    <lineage>
        <taxon>Bacteria</taxon>
        <taxon>Pseudomonadati</taxon>
        <taxon>Pseudomonadota</taxon>
        <taxon>Gammaproteobacteria</taxon>
        <taxon>Pseudomonadales</taxon>
        <taxon>Pseudomonadaceae</taxon>
        <taxon>Pseudomonas</taxon>
    </lineage>
</organism>
<dbReference type="GO" id="GO:0000150">
    <property type="term" value="F:DNA strand exchange activity"/>
    <property type="evidence" value="ECO:0007669"/>
    <property type="project" value="InterPro"/>
</dbReference>
<reference evidence="7 8" key="1">
    <citation type="submission" date="2019-09" db="EMBL/GenBank/DDBJ databases">
        <authorList>
            <person name="Chandra G."/>
            <person name="Truman W A."/>
        </authorList>
    </citation>
    <scope>NUCLEOTIDE SEQUENCE [LARGE SCALE GENOMIC DNA]</scope>
    <source>
        <strain evidence="7">PS922</strain>
    </source>
</reference>
<dbReference type="AlphaFoldDB" id="A0A5E7UL53"/>
<dbReference type="PROSITE" id="PS51736">
    <property type="entry name" value="RECOMBINASES_3"/>
    <property type="match status" value="1"/>
</dbReference>
<dbReference type="Gene3D" id="3.40.50.1390">
    <property type="entry name" value="Resolvase, N-terminal catalytic domain"/>
    <property type="match status" value="1"/>
</dbReference>
<proteinExistence type="predicted"/>
<evidence type="ECO:0000256" key="3">
    <source>
        <dbReference type="ARBA" id="ARBA00023172"/>
    </source>
</evidence>
<dbReference type="GO" id="GO:0015074">
    <property type="term" value="P:DNA integration"/>
    <property type="evidence" value="ECO:0007669"/>
    <property type="project" value="UniProtKB-KW"/>
</dbReference>
<accession>A0A5E7UL53</accession>
<evidence type="ECO:0000313" key="8">
    <source>
        <dbReference type="Proteomes" id="UP000325565"/>
    </source>
</evidence>
<evidence type="ECO:0000256" key="2">
    <source>
        <dbReference type="ARBA" id="ARBA00023125"/>
    </source>
</evidence>
<dbReference type="GO" id="GO:0003677">
    <property type="term" value="F:DNA binding"/>
    <property type="evidence" value="ECO:0007669"/>
    <property type="project" value="UniProtKB-KW"/>
</dbReference>
<gene>
    <name evidence="7" type="ORF">PS922_04754</name>
</gene>
<dbReference type="PROSITE" id="PS00397">
    <property type="entry name" value="RECOMBINASES_1"/>
    <property type="match status" value="1"/>
</dbReference>
<evidence type="ECO:0000259" key="6">
    <source>
        <dbReference type="PROSITE" id="PS51736"/>
    </source>
</evidence>
<feature type="domain" description="Resolvase/invertase-type recombinase catalytic" evidence="6">
    <location>
        <begin position="7"/>
        <end position="72"/>
    </location>
</feature>
<evidence type="ECO:0000256" key="4">
    <source>
        <dbReference type="PIRSR" id="PIRSR606118-50"/>
    </source>
</evidence>
<dbReference type="SUPFAM" id="SSF53041">
    <property type="entry name" value="Resolvase-like"/>
    <property type="match status" value="1"/>
</dbReference>
<evidence type="ECO:0000313" key="7">
    <source>
        <dbReference type="EMBL" id="VVQ10836.1"/>
    </source>
</evidence>
<keyword evidence="2" id="KW-0238">DNA-binding</keyword>
<dbReference type="EMBL" id="CABVJB010000008">
    <property type="protein sequence ID" value="VVQ10836.1"/>
    <property type="molecule type" value="Genomic_DNA"/>
</dbReference>
<keyword evidence="3" id="KW-0233">DNA recombination</keyword>